<feature type="domain" description="Activator of Hsp90 ATPase homologue 1/2-like C-terminal" evidence="3">
    <location>
        <begin position="7"/>
        <end position="110"/>
    </location>
</feature>
<gene>
    <name evidence="4" type="ORF">KIH74_10760</name>
</gene>
<dbReference type="RefSeq" id="WP_214155704.1">
    <property type="nucleotide sequence ID" value="NZ_JAHBAY010000004.1"/>
</dbReference>
<comment type="similarity">
    <text evidence="1">Belongs to the AHA1 family.</text>
</comment>
<dbReference type="Proteomes" id="UP001197247">
    <property type="component" value="Unassembled WGS sequence"/>
</dbReference>
<sequence>MSREFAVAPSLVFRVFEDDELRLRWFRMPGRGAGYHLDFRVGGAERAGAVFPTPDGDEIIENRSRWLHIDPGRRLVQVYETFVNQLPMWTALVTIELWPDGDGTRLDWTEQVAFLNSAGDGEADLPHLRGATVLRLNGVALAVEAAQAAKAHRPSMIPAGRPAAGHGRAAERSGPGAARAGDRGP</sequence>
<organism evidence="4 5">
    <name type="scientific">Kineosporia corallincola</name>
    <dbReference type="NCBI Taxonomy" id="2835133"/>
    <lineage>
        <taxon>Bacteria</taxon>
        <taxon>Bacillati</taxon>
        <taxon>Actinomycetota</taxon>
        <taxon>Actinomycetes</taxon>
        <taxon>Kineosporiales</taxon>
        <taxon>Kineosporiaceae</taxon>
        <taxon>Kineosporia</taxon>
    </lineage>
</organism>
<evidence type="ECO:0000313" key="5">
    <source>
        <dbReference type="Proteomes" id="UP001197247"/>
    </source>
</evidence>
<proteinExistence type="inferred from homology"/>
<reference evidence="4 5" key="1">
    <citation type="submission" date="2021-05" db="EMBL/GenBank/DDBJ databases">
        <title>Kineosporia and Streptomyces sp. nov. two new marine actinobacteria isolated from Coral.</title>
        <authorList>
            <person name="Buangrab K."/>
            <person name="Sutthacheep M."/>
            <person name="Yeemin T."/>
            <person name="Harunari E."/>
            <person name="Igarashi Y."/>
            <person name="Kanchanasin P."/>
            <person name="Tanasupawat S."/>
            <person name="Phongsopitanun W."/>
        </authorList>
    </citation>
    <scope>NUCLEOTIDE SEQUENCE [LARGE SCALE GENOMIC DNA]</scope>
    <source>
        <strain evidence="4 5">J2-2</strain>
    </source>
</reference>
<accession>A0ABS5TE88</accession>
<evidence type="ECO:0000259" key="3">
    <source>
        <dbReference type="Pfam" id="PF08327"/>
    </source>
</evidence>
<feature type="region of interest" description="Disordered" evidence="2">
    <location>
        <begin position="152"/>
        <end position="185"/>
    </location>
</feature>
<dbReference type="InterPro" id="IPR023393">
    <property type="entry name" value="START-like_dom_sf"/>
</dbReference>
<name>A0ABS5TE88_9ACTN</name>
<comment type="caution">
    <text evidence="4">The sequence shown here is derived from an EMBL/GenBank/DDBJ whole genome shotgun (WGS) entry which is preliminary data.</text>
</comment>
<evidence type="ECO:0000256" key="1">
    <source>
        <dbReference type="ARBA" id="ARBA00006817"/>
    </source>
</evidence>
<dbReference type="SUPFAM" id="SSF55961">
    <property type="entry name" value="Bet v1-like"/>
    <property type="match status" value="1"/>
</dbReference>
<evidence type="ECO:0000313" key="4">
    <source>
        <dbReference type="EMBL" id="MBT0769402.1"/>
    </source>
</evidence>
<dbReference type="InterPro" id="IPR013538">
    <property type="entry name" value="ASHA1/2-like_C"/>
</dbReference>
<dbReference type="Pfam" id="PF08327">
    <property type="entry name" value="AHSA1"/>
    <property type="match status" value="1"/>
</dbReference>
<dbReference type="Gene3D" id="3.30.530.20">
    <property type="match status" value="1"/>
</dbReference>
<protein>
    <submittedName>
        <fullName evidence="4">SRPBCC domain-containing protein</fullName>
    </submittedName>
</protein>
<keyword evidence="5" id="KW-1185">Reference proteome</keyword>
<evidence type="ECO:0000256" key="2">
    <source>
        <dbReference type="SAM" id="MobiDB-lite"/>
    </source>
</evidence>
<feature type="compositionally biased region" description="Low complexity" evidence="2">
    <location>
        <begin position="158"/>
        <end position="167"/>
    </location>
</feature>
<dbReference type="EMBL" id="JAHBAY010000004">
    <property type="protein sequence ID" value="MBT0769402.1"/>
    <property type="molecule type" value="Genomic_DNA"/>
</dbReference>